<keyword evidence="1" id="KW-0378">Hydrolase</keyword>
<dbReference type="Gene3D" id="2.70.70.10">
    <property type="entry name" value="Glucose Permease (Domain IIA)"/>
    <property type="match status" value="1"/>
</dbReference>
<dbReference type="AlphaFoldDB" id="X1U050"/>
<name>X1U050_9ZZZZ</name>
<gene>
    <name evidence="3" type="ORF">S12H4_19736</name>
</gene>
<dbReference type="Gene3D" id="3.10.450.350">
    <property type="match status" value="1"/>
</dbReference>
<keyword evidence="1" id="KW-0482">Metalloprotease</keyword>
<protein>
    <recommendedName>
        <fullName evidence="2">Csd3-like second N-terminal domain-containing protein</fullName>
    </recommendedName>
</protein>
<dbReference type="InterPro" id="IPR045834">
    <property type="entry name" value="Csd3_N2"/>
</dbReference>
<organism evidence="3">
    <name type="scientific">marine sediment metagenome</name>
    <dbReference type="NCBI Taxonomy" id="412755"/>
    <lineage>
        <taxon>unclassified sequences</taxon>
        <taxon>metagenomes</taxon>
        <taxon>ecological metagenomes</taxon>
    </lineage>
</organism>
<proteinExistence type="predicted"/>
<dbReference type="SUPFAM" id="SSF51261">
    <property type="entry name" value="Duplicated hybrid motif"/>
    <property type="match status" value="1"/>
</dbReference>
<evidence type="ECO:0000256" key="1">
    <source>
        <dbReference type="ARBA" id="ARBA00023049"/>
    </source>
</evidence>
<sequence>GLNSPFNEYLFKITLLFLIVLFPCCYSTSDSNLSDIETEEIELKCGTIVKSGENIDFILQEMDVESNERYKITLCLKEYLDMKTCMPGDSIIIFKDISGNFKRFEYVKNPFLRFEVSKIDTCYKAEKIEIPPSIAISYVKGTISSSLYESILKIGESHKLVFDFADIFAWVIDFLTEVQNGDTFEIIVEREFYKNRCIGNKKIIAASYKGEIGEYYAFYFKDSEEKEDYYDKEGNSLRKQLLKTPLQYRRISSYFSLRRFHPILRVVRPHYGVDFATPYGTPVSCVGDGHIVFA</sequence>
<dbReference type="EMBL" id="BARW01009911">
    <property type="protein sequence ID" value="GAI85679.1"/>
    <property type="molecule type" value="Genomic_DNA"/>
</dbReference>
<dbReference type="InterPro" id="IPR011055">
    <property type="entry name" value="Dup_hybrid_motif"/>
</dbReference>
<dbReference type="GO" id="GO:0008237">
    <property type="term" value="F:metallopeptidase activity"/>
    <property type="evidence" value="ECO:0007669"/>
    <property type="project" value="UniProtKB-KW"/>
</dbReference>
<reference evidence="3" key="1">
    <citation type="journal article" date="2014" name="Front. Microbiol.">
        <title>High frequency of phylogenetically diverse reductive dehalogenase-homologous genes in deep subseafloor sedimentary metagenomes.</title>
        <authorList>
            <person name="Kawai M."/>
            <person name="Futagami T."/>
            <person name="Toyoda A."/>
            <person name="Takaki Y."/>
            <person name="Nishi S."/>
            <person name="Hori S."/>
            <person name="Arai W."/>
            <person name="Tsubouchi T."/>
            <person name="Morono Y."/>
            <person name="Uchiyama I."/>
            <person name="Ito T."/>
            <person name="Fujiyama A."/>
            <person name="Inagaki F."/>
            <person name="Takami H."/>
        </authorList>
    </citation>
    <scope>NUCLEOTIDE SEQUENCE</scope>
    <source>
        <strain evidence="3">Expedition CK06-06</strain>
    </source>
</reference>
<dbReference type="GO" id="GO:0006508">
    <property type="term" value="P:proteolysis"/>
    <property type="evidence" value="ECO:0007669"/>
    <property type="project" value="UniProtKB-KW"/>
</dbReference>
<feature type="domain" description="Csd3-like second N-terminal" evidence="2">
    <location>
        <begin position="138"/>
        <end position="255"/>
    </location>
</feature>
<accession>X1U050</accession>
<feature type="non-terminal residue" evidence="3">
    <location>
        <position position="1"/>
    </location>
</feature>
<feature type="non-terminal residue" evidence="3">
    <location>
        <position position="294"/>
    </location>
</feature>
<keyword evidence="1" id="KW-0645">Protease</keyword>
<evidence type="ECO:0000313" key="3">
    <source>
        <dbReference type="EMBL" id="GAI85679.1"/>
    </source>
</evidence>
<dbReference type="Pfam" id="PF19425">
    <property type="entry name" value="Csd3_N2"/>
    <property type="match status" value="1"/>
</dbReference>
<evidence type="ECO:0000259" key="2">
    <source>
        <dbReference type="Pfam" id="PF19425"/>
    </source>
</evidence>
<comment type="caution">
    <text evidence="3">The sequence shown here is derived from an EMBL/GenBank/DDBJ whole genome shotgun (WGS) entry which is preliminary data.</text>
</comment>